<dbReference type="SUPFAM" id="SSF47226">
    <property type="entry name" value="Histidine-containing phosphotransfer domain, HPT domain"/>
    <property type="match status" value="1"/>
</dbReference>
<dbReference type="InterPro" id="IPR029787">
    <property type="entry name" value="Nucleotide_cyclase"/>
</dbReference>
<feature type="compositionally biased region" description="Basic and acidic residues" evidence="4">
    <location>
        <begin position="847"/>
        <end position="861"/>
    </location>
</feature>
<dbReference type="PROSITE" id="PS51831">
    <property type="entry name" value="HD"/>
    <property type="match status" value="1"/>
</dbReference>
<dbReference type="InterPro" id="IPR050469">
    <property type="entry name" value="Diguanylate_Cyclase"/>
</dbReference>
<keyword evidence="3" id="KW-0175">Coiled coil</keyword>
<evidence type="ECO:0000259" key="7">
    <source>
        <dbReference type="PROSITE" id="PS50113"/>
    </source>
</evidence>
<accession>A0A518E4K5</accession>
<dbReference type="CDD" id="cd00130">
    <property type="entry name" value="PAS"/>
    <property type="match status" value="1"/>
</dbReference>
<feature type="domain" description="PAS" evidence="6">
    <location>
        <begin position="209"/>
        <end position="254"/>
    </location>
</feature>
<dbReference type="InterPro" id="IPR006674">
    <property type="entry name" value="HD_domain"/>
</dbReference>
<sequence length="901" mass="99036">MSGDGDRPTDVDRGAPHHSDDQKRILLVKIISATTRITLGLVSLTMSVWLVAYALGMLPDRRQAEIDGRAALCENVAWNCSLLASRNDTQAIELALEGLVRRNKAVQSAGVRRPDGTVLLAIGPHVNSWTLPPGKQSTPSQMRVPIFAGTADWGSIEVRFRDSAEQAGFAAWRLPPVANLGLFFAGASYLLYFFYLQKMLKQLDPSRVIPRRVRQTLDTLAEGLLVLDKNERILLANQAFAQSIGAAVEDLMGRKASDLPWESDVRGEGTEGFPWQRALHDDALQMDDLLTIVDRNQQRRTLKVSAMAVYSDDGERRGAMASFDDVTEIEKNREQLREMLETLSQSRDEIHRHNLELERIAAHDPLTDCLNRRAFFTQLETHWNLALRQNGPLACIMFDLDHFKLVNDTHGHQAGDMVLEMAAGLLRSGVRSGDLVCRYGGEEFCICLPDTELEEAFVVAEQLRQSVEKQDFNGLSVTASVGVSARSLQGASPQEMIDQADKCLYVAKREGRNRVIRFDLAADSIAQFEQQGEAPAQVRDEDSTSTDDHEPAIPFHAVTALLSALAYRDLSTADHSRRVAELCVATARRLMSASESHTLEIAALLHDIGKIGVPDSILLKPGKLTDEEWEVMNSHERIGAEIMQSTFACLKLTEILRTYRSWYGGNDAQPGAPAGEDISMSARILAVADAYDAMTHQAAYREAISREQAFAELRSCAGRQFDPEVVERLIDAVGGRDPRKSSPAIEASKSAAVSFAAQIERLSAALENQDRSGIAVLANRLNRTAVKFGSPQIAAAAAHLEAAAGEDQQLQDLVLRTNELVDLCRSAQRAWLNEAATPASQLLALPQEKKNAPPQDEKDAPPLEPDGPPLEMKTMVVPVSGFPFTFDDDRSPGEQGEDVDG</sequence>
<feature type="transmembrane region" description="Helical" evidence="5">
    <location>
        <begin position="37"/>
        <end position="56"/>
    </location>
</feature>
<dbReference type="PROSITE" id="PS50112">
    <property type="entry name" value="PAS"/>
    <property type="match status" value="1"/>
</dbReference>
<organism evidence="11 12">
    <name type="scientific">Lignipirellula cremea</name>
    <dbReference type="NCBI Taxonomy" id="2528010"/>
    <lineage>
        <taxon>Bacteria</taxon>
        <taxon>Pseudomonadati</taxon>
        <taxon>Planctomycetota</taxon>
        <taxon>Planctomycetia</taxon>
        <taxon>Pirellulales</taxon>
        <taxon>Pirellulaceae</taxon>
        <taxon>Lignipirellula</taxon>
    </lineage>
</organism>
<feature type="coiled-coil region" evidence="3">
    <location>
        <begin position="326"/>
        <end position="356"/>
    </location>
</feature>
<name>A0A518E4K5_9BACT</name>
<dbReference type="CDD" id="cd01949">
    <property type="entry name" value="GGDEF"/>
    <property type="match status" value="1"/>
</dbReference>
<keyword evidence="5" id="KW-0812">Transmembrane</keyword>
<dbReference type="PANTHER" id="PTHR45138">
    <property type="entry name" value="REGULATORY COMPONENTS OF SENSORY TRANSDUCTION SYSTEM"/>
    <property type="match status" value="1"/>
</dbReference>
<feature type="transmembrane region" description="Helical" evidence="5">
    <location>
        <begin position="177"/>
        <end position="196"/>
    </location>
</feature>
<protein>
    <recommendedName>
        <fullName evidence="1">diguanylate cyclase</fullName>
        <ecNumber evidence="1">2.7.7.65</ecNumber>
    </recommendedName>
</protein>
<keyword evidence="5" id="KW-0472">Membrane</keyword>
<dbReference type="PROSITE" id="PS50887">
    <property type="entry name" value="GGDEF"/>
    <property type="match status" value="1"/>
</dbReference>
<feature type="region of interest" description="Disordered" evidence="4">
    <location>
        <begin position="529"/>
        <end position="550"/>
    </location>
</feature>
<feature type="domain" description="GGDEF" evidence="8">
    <location>
        <begin position="391"/>
        <end position="520"/>
    </location>
</feature>
<dbReference type="InterPro" id="IPR036641">
    <property type="entry name" value="HPT_dom_sf"/>
</dbReference>
<dbReference type="InterPro" id="IPR013656">
    <property type="entry name" value="PAS_4"/>
</dbReference>
<dbReference type="NCBIfam" id="TIGR00254">
    <property type="entry name" value="GGDEF"/>
    <property type="match status" value="1"/>
</dbReference>
<dbReference type="SMART" id="SM00471">
    <property type="entry name" value="HDc"/>
    <property type="match status" value="1"/>
</dbReference>
<comment type="catalytic activity">
    <reaction evidence="2">
        <text>2 GTP = 3',3'-c-di-GMP + 2 diphosphate</text>
        <dbReference type="Rhea" id="RHEA:24898"/>
        <dbReference type="ChEBI" id="CHEBI:33019"/>
        <dbReference type="ChEBI" id="CHEBI:37565"/>
        <dbReference type="ChEBI" id="CHEBI:58805"/>
        <dbReference type="EC" id="2.7.7.65"/>
    </reaction>
</comment>
<gene>
    <name evidence="11" type="primary">pleD_8</name>
    <name evidence="11" type="ORF">Pla8534_69280</name>
</gene>
<dbReference type="PROSITE" id="PS50113">
    <property type="entry name" value="PAC"/>
    <property type="match status" value="1"/>
</dbReference>
<dbReference type="InterPro" id="IPR003607">
    <property type="entry name" value="HD/PDEase_dom"/>
</dbReference>
<dbReference type="InterPro" id="IPR000700">
    <property type="entry name" value="PAS-assoc_C"/>
</dbReference>
<feature type="domain" description="PAC" evidence="7">
    <location>
        <begin position="286"/>
        <end position="338"/>
    </location>
</feature>
<evidence type="ECO:0000256" key="4">
    <source>
        <dbReference type="SAM" id="MobiDB-lite"/>
    </source>
</evidence>
<evidence type="ECO:0000256" key="3">
    <source>
        <dbReference type="SAM" id="Coils"/>
    </source>
</evidence>
<dbReference type="InterPro" id="IPR000160">
    <property type="entry name" value="GGDEF_dom"/>
</dbReference>
<evidence type="ECO:0000259" key="9">
    <source>
        <dbReference type="PROSITE" id="PS51831"/>
    </source>
</evidence>
<dbReference type="SMART" id="SM00091">
    <property type="entry name" value="PAS"/>
    <property type="match status" value="1"/>
</dbReference>
<dbReference type="GO" id="GO:0000160">
    <property type="term" value="P:phosphorelay signal transduction system"/>
    <property type="evidence" value="ECO:0007669"/>
    <property type="project" value="InterPro"/>
</dbReference>
<dbReference type="Pfam" id="PF08448">
    <property type="entry name" value="PAS_4"/>
    <property type="match status" value="1"/>
</dbReference>
<keyword evidence="5" id="KW-1133">Transmembrane helix</keyword>
<feature type="domain" description="HD-GYP" evidence="10">
    <location>
        <begin position="550"/>
        <end position="745"/>
    </location>
</feature>
<dbReference type="SUPFAM" id="SSF55785">
    <property type="entry name" value="PYP-like sensor domain (PAS domain)"/>
    <property type="match status" value="1"/>
</dbReference>
<evidence type="ECO:0000256" key="5">
    <source>
        <dbReference type="SAM" id="Phobius"/>
    </source>
</evidence>
<keyword evidence="12" id="KW-1185">Reference proteome</keyword>
<evidence type="ECO:0000256" key="1">
    <source>
        <dbReference type="ARBA" id="ARBA00012528"/>
    </source>
</evidence>
<evidence type="ECO:0000313" key="11">
    <source>
        <dbReference type="EMBL" id="QDU99017.1"/>
    </source>
</evidence>
<dbReference type="AlphaFoldDB" id="A0A518E4K5"/>
<dbReference type="GO" id="GO:0005886">
    <property type="term" value="C:plasma membrane"/>
    <property type="evidence" value="ECO:0007669"/>
    <property type="project" value="TreeGrafter"/>
</dbReference>
<dbReference type="PANTHER" id="PTHR45138:SF9">
    <property type="entry name" value="DIGUANYLATE CYCLASE DGCM-RELATED"/>
    <property type="match status" value="1"/>
</dbReference>
<dbReference type="Gene3D" id="1.10.3210.10">
    <property type="entry name" value="Hypothetical protein af1432"/>
    <property type="match status" value="1"/>
</dbReference>
<dbReference type="Gene3D" id="3.30.450.20">
    <property type="entry name" value="PAS domain"/>
    <property type="match status" value="1"/>
</dbReference>
<evidence type="ECO:0000313" key="12">
    <source>
        <dbReference type="Proteomes" id="UP000317648"/>
    </source>
</evidence>
<dbReference type="EC" id="2.7.7.65" evidence="1"/>
<dbReference type="CDD" id="cd00077">
    <property type="entry name" value="HDc"/>
    <property type="match status" value="1"/>
</dbReference>
<feature type="domain" description="HD" evidence="9">
    <location>
        <begin position="572"/>
        <end position="694"/>
    </location>
</feature>
<evidence type="ECO:0000259" key="8">
    <source>
        <dbReference type="PROSITE" id="PS50887"/>
    </source>
</evidence>
<dbReference type="EMBL" id="CP036433">
    <property type="protein sequence ID" value="QDU99017.1"/>
    <property type="molecule type" value="Genomic_DNA"/>
</dbReference>
<dbReference type="PROSITE" id="PS51832">
    <property type="entry name" value="HD_GYP"/>
    <property type="match status" value="1"/>
</dbReference>
<dbReference type="InterPro" id="IPR000014">
    <property type="entry name" value="PAS"/>
</dbReference>
<dbReference type="NCBIfam" id="TIGR00229">
    <property type="entry name" value="sensory_box"/>
    <property type="match status" value="1"/>
</dbReference>
<dbReference type="GO" id="GO:0043709">
    <property type="term" value="P:cell adhesion involved in single-species biofilm formation"/>
    <property type="evidence" value="ECO:0007669"/>
    <property type="project" value="TreeGrafter"/>
</dbReference>
<reference evidence="11 12" key="1">
    <citation type="submission" date="2019-02" db="EMBL/GenBank/DDBJ databases">
        <title>Deep-cultivation of Planctomycetes and their phenomic and genomic characterization uncovers novel biology.</title>
        <authorList>
            <person name="Wiegand S."/>
            <person name="Jogler M."/>
            <person name="Boedeker C."/>
            <person name="Pinto D."/>
            <person name="Vollmers J."/>
            <person name="Rivas-Marin E."/>
            <person name="Kohn T."/>
            <person name="Peeters S.H."/>
            <person name="Heuer A."/>
            <person name="Rast P."/>
            <person name="Oberbeckmann S."/>
            <person name="Bunk B."/>
            <person name="Jeske O."/>
            <person name="Meyerdierks A."/>
            <person name="Storesund J.E."/>
            <person name="Kallscheuer N."/>
            <person name="Luecker S."/>
            <person name="Lage O.M."/>
            <person name="Pohl T."/>
            <person name="Merkel B.J."/>
            <person name="Hornburger P."/>
            <person name="Mueller R.-W."/>
            <person name="Bruemmer F."/>
            <person name="Labrenz M."/>
            <person name="Spormann A.M."/>
            <person name="Op den Camp H."/>
            <person name="Overmann J."/>
            <person name="Amann R."/>
            <person name="Jetten M.S.M."/>
            <person name="Mascher T."/>
            <person name="Medema M.H."/>
            <person name="Devos D.P."/>
            <person name="Kaster A.-K."/>
            <person name="Ovreas L."/>
            <person name="Rohde M."/>
            <person name="Galperin M.Y."/>
            <person name="Jogler C."/>
        </authorList>
    </citation>
    <scope>NUCLEOTIDE SEQUENCE [LARGE SCALE GENOMIC DNA]</scope>
    <source>
        <strain evidence="11 12">Pla85_3_4</strain>
    </source>
</reference>
<dbReference type="InterPro" id="IPR035965">
    <property type="entry name" value="PAS-like_dom_sf"/>
</dbReference>
<dbReference type="SMART" id="SM00267">
    <property type="entry name" value="GGDEF"/>
    <property type="match status" value="1"/>
</dbReference>
<dbReference type="InterPro" id="IPR037522">
    <property type="entry name" value="HD_GYP_dom"/>
</dbReference>
<feature type="region of interest" description="Disordered" evidence="4">
    <location>
        <begin position="842"/>
        <end position="901"/>
    </location>
</feature>
<evidence type="ECO:0000256" key="2">
    <source>
        <dbReference type="ARBA" id="ARBA00034247"/>
    </source>
</evidence>
<dbReference type="Gene3D" id="3.30.70.270">
    <property type="match status" value="1"/>
</dbReference>
<dbReference type="SUPFAM" id="SSF109604">
    <property type="entry name" value="HD-domain/PDEase-like"/>
    <property type="match status" value="1"/>
</dbReference>
<dbReference type="Proteomes" id="UP000317648">
    <property type="component" value="Chromosome"/>
</dbReference>
<dbReference type="GO" id="GO:0052621">
    <property type="term" value="F:diguanylate cyclase activity"/>
    <property type="evidence" value="ECO:0007669"/>
    <property type="project" value="UniProtKB-EC"/>
</dbReference>
<dbReference type="Pfam" id="PF00990">
    <property type="entry name" value="GGDEF"/>
    <property type="match status" value="1"/>
</dbReference>
<dbReference type="FunFam" id="3.30.70.270:FF:000001">
    <property type="entry name" value="Diguanylate cyclase domain protein"/>
    <property type="match status" value="1"/>
</dbReference>
<evidence type="ECO:0000259" key="6">
    <source>
        <dbReference type="PROSITE" id="PS50112"/>
    </source>
</evidence>
<dbReference type="Pfam" id="PF13487">
    <property type="entry name" value="HD_5"/>
    <property type="match status" value="1"/>
</dbReference>
<dbReference type="GO" id="GO:1902201">
    <property type="term" value="P:negative regulation of bacterial-type flagellum-dependent cell motility"/>
    <property type="evidence" value="ECO:0007669"/>
    <property type="project" value="TreeGrafter"/>
</dbReference>
<feature type="compositionally biased region" description="Basic and acidic residues" evidence="4">
    <location>
        <begin position="538"/>
        <end position="550"/>
    </location>
</feature>
<evidence type="ECO:0000259" key="10">
    <source>
        <dbReference type="PROSITE" id="PS51832"/>
    </source>
</evidence>
<proteinExistence type="predicted"/>
<dbReference type="SUPFAM" id="SSF55073">
    <property type="entry name" value="Nucleotide cyclase"/>
    <property type="match status" value="1"/>
</dbReference>
<dbReference type="KEGG" id="lcre:Pla8534_69280"/>
<dbReference type="InterPro" id="IPR043128">
    <property type="entry name" value="Rev_trsase/Diguanyl_cyclase"/>
</dbReference>